<organism evidence="3 4">
    <name type="scientific">Sporothrix epigloea</name>
    <dbReference type="NCBI Taxonomy" id="1892477"/>
    <lineage>
        <taxon>Eukaryota</taxon>
        <taxon>Fungi</taxon>
        <taxon>Dikarya</taxon>
        <taxon>Ascomycota</taxon>
        <taxon>Pezizomycotina</taxon>
        <taxon>Sordariomycetes</taxon>
        <taxon>Sordariomycetidae</taxon>
        <taxon>Ophiostomatales</taxon>
        <taxon>Ophiostomataceae</taxon>
        <taxon>Sporothrix</taxon>
    </lineage>
</organism>
<sequence length="460" mass="50711">MPGQDLEGLHILLVLWLALCDFSTPFCTWIFAKYLAGEDTNLPLFIFYLLFFTYLSDRLLMSLHYTFEMSKIYEIDADADTVVTVRPLVEGFAPWPVEGLDSLSATSASLLRPTTDVRIKVSAKHLSLASSRFRDMLAHKTLAAVAATAALPSEVGCKPLIASLGNNDTDTNTLWRKETAVPPSPPLSDYGGSSPRQTNKADGRIHVVLEGLDANAVITVLNVVHGRGGKDRVPKAVSLEALARIAVFIDKFKLQDAVEIYADRWVDALDHPSARSSPRELAQWIYIAYVFQHDNIFQEATKLAAAQLTGPMPALANLPLRAKIVRDLDAQRQVVIEEALQIIQDTINTLIADEDGGDDNDKNGVINSNAFLLGALLRTMHRRKAFWPRLAAPYTGLSVTAITSASHDVQTQAWQAACRLGDSTRYNKTNNALRLTPQLDTLRARVAGLQLRSELGYNLY</sequence>
<feature type="transmembrane region" description="Helical" evidence="2">
    <location>
        <begin position="12"/>
        <end position="32"/>
    </location>
</feature>
<dbReference type="Proteomes" id="UP001642501">
    <property type="component" value="Unassembled WGS sequence"/>
</dbReference>
<proteinExistence type="predicted"/>
<dbReference type="EMBL" id="CAWUOM010000053">
    <property type="protein sequence ID" value="CAK7269004.1"/>
    <property type="molecule type" value="Genomic_DNA"/>
</dbReference>
<gene>
    <name evidence="3" type="ORF">SEPCBS57363_003380</name>
</gene>
<evidence type="ECO:0000313" key="4">
    <source>
        <dbReference type="Proteomes" id="UP001642501"/>
    </source>
</evidence>
<accession>A0ABP0DL63</accession>
<evidence type="ECO:0000256" key="1">
    <source>
        <dbReference type="SAM" id="MobiDB-lite"/>
    </source>
</evidence>
<feature type="transmembrane region" description="Helical" evidence="2">
    <location>
        <begin position="44"/>
        <end position="61"/>
    </location>
</feature>
<protein>
    <recommendedName>
        <fullName evidence="5">BTB domain-containing protein</fullName>
    </recommendedName>
</protein>
<reference evidence="3 4" key="1">
    <citation type="submission" date="2024-01" db="EMBL/GenBank/DDBJ databases">
        <authorList>
            <person name="Allen C."/>
            <person name="Tagirdzhanova G."/>
        </authorList>
    </citation>
    <scope>NUCLEOTIDE SEQUENCE [LARGE SCALE GENOMIC DNA]</scope>
    <source>
        <strain evidence="3 4">CBS 573.63</strain>
    </source>
</reference>
<keyword evidence="2" id="KW-1133">Transmembrane helix</keyword>
<evidence type="ECO:0000256" key="2">
    <source>
        <dbReference type="SAM" id="Phobius"/>
    </source>
</evidence>
<keyword evidence="4" id="KW-1185">Reference proteome</keyword>
<feature type="region of interest" description="Disordered" evidence="1">
    <location>
        <begin position="177"/>
        <end position="199"/>
    </location>
</feature>
<keyword evidence="2" id="KW-0472">Membrane</keyword>
<name>A0ABP0DL63_9PEZI</name>
<comment type="caution">
    <text evidence="3">The sequence shown here is derived from an EMBL/GenBank/DDBJ whole genome shotgun (WGS) entry which is preliminary data.</text>
</comment>
<evidence type="ECO:0008006" key="5">
    <source>
        <dbReference type="Google" id="ProtNLM"/>
    </source>
</evidence>
<evidence type="ECO:0000313" key="3">
    <source>
        <dbReference type="EMBL" id="CAK7269004.1"/>
    </source>
</evidence>
<keyword evidence="2" id="KW-0812">Transmembrane</keyword>